<dbReference type="AlphaFoldDB" id="J8EJB2"/>
<sequence>MDIIYEEEISGVTKDREQLKKMLGDLREDDIIYVTDITNLLNSYI</sequence>
<dbReference type="SUPFAM" id="SSF53041">
    <property type="entry name" value="Resolvase-like"/>
    <property type="match status" value="1"/>
</dbReference>
<dbReference type="Gene3D" id="3.40.50.1390">
    <property type="entry name" value="Resolvase, N-terminal catalytic domain"/>
    <property type="match status" value="1"/>
</dbReference>
<dbReference type="InterPro" id="IPR006119">
    <property type="entry name" value="Resolv_N"/>
</dbReference>
<organism evidence="2 3">
    <name type="scientific">Bacillus cereus MC67</name>
    <dbReference type="NCBI Taxonomy" id="1053219"/>
    <lineage>
        <taxon>Bacteria</taxon>
        <taxon>Bacillati</taxon>
        <taxon>Bacillota</taxon>
        <taxon>Bacilli</taxon>
        <taxon>Bacillales</taxon>
        <taxon>Bacillaceae</taxon>
        <taxon>Bacillus</taxon>
        <taxon>Bacillus cereus group</taxon>
    </lineage>
</organism>
<proteinExistence type="predicted"/>
<evidence type="ECO:0000259" key="1">
    <source>
        <dbReference type="PROSITE" id="PS51736"/>
    </source>
</evidence>
<dbReference type="GO" id="GO:0003677">
    <property type="term" value="F:DNA binding"/>
    <property type="evidence" value="ECO:0007669"/>
    <property type="project" value="InterPro"/>
</dbReference>
<dbReference type="EMBL" id="AHEN01000061">
    <property type="protein sequence ID" value="EJQ91317.1"/>
    <property type="molecule type" value="Genomic_DNA"/>
</dbReference>
<accession>J8EJB2</accession>
<gene>
    <name evidence="2" type="ORF">II3_05578</name>
</gene>
<dbReference type="PATRIC" id="fig|1053219.3.peg.5706"/>
<reference evidence="2 3" key="1">
    <citation type="submission" date="2012-04" db="EMBL/GenBank/DDBJ databases">
        <title>The Genome Sequence of Bacillus cereus MC67.</title>
        <authorList>
            <consortium name="The Broad Institute Genome Sequencing Platform"/>
            <consortium name="The Broad Institute Genome Sequencing Center for Infectious Disease"/>
            <person name="Feldgarden M."/>
            <person name="Van der Auwera G.A."/>
            <person name="Mahillon J."/>
            <person name="Duprez V."/>
            <person name="Timmery S."/>
            <person name="Mattelet C."/>
            <person name="Dierick K."/>
            <person name="Sun M."/>
            <person name="Yu Z."/>
            <person name="Zhu L."/>
            <person name="Hu X."/>
            <person name="Shank E.B."/>
            <person name="Swiecicka I."/>
            <person name="Hansen B.M."/>
            <person name="Andrup L."/>
            <person name="Young S.K."/>
            <person name="Zeng Q."/>
            <person name="Gargeya S."/>
            <person name="Fitzgerald M."/>
            <person name="Haas B."/>
            <person name="Abouelleil A."/>
            <person name="Alvarado L."/>
            <person name="Arachchi H.M."/>
            <person name="Berlin A."/>
            <person name="Chapman S.B."/>
            <person name="Goldberg J."/>
            <person name="Griggs A."/>
            <person name="Gujja S."/>
            <person name="Hansen M."/>
            <person name="Howarth C."/>
            <person name="Imamovic A."/>
            <person name="Larimer J."/>
            <person name="McCowen C."/>
            <person name="Montmayeur A."/>
            <person name="Murphy C."/>
            <person name="Neiman D."/>
            <person name="Pearson M."/>
            <person name="Priest M."/>
            <person name="Roberts A."/>
            <person name="Saif S."/>
            <person name="Shea T."/>
            <person name="Sisk P."/>
            <person name="Sykes S."/>
            <person name="Wortman J."/>
            <person name="Nusbaum C."/>
            <person name="Birren B."/>
        </authorList>
    </citation>
    <scope>NUCLEOTIDE SEQUENCE [LARGE SCALE GENOMIC DNA]</scope>
    <source>
        <strain evidence="2 3">MC67</strain>
    </source>
</reference>
<dbReference type="Proteomes" id="UP000006997">
    <property type="component" value="Unassembled WGS sequence"/>
</dbReference>
<evidence type="ECO:0000313" key="2">
    <source>
        <dbReference type="EMBL" id="EJQ91317.1"/>
    </source>
</evidence>
<feature type="domain" description="Resolvase/invertase-type recombinase catalytic" evidence="1">
    <location>
        <begin position="1"/>
        <end position="45"/>
    </location>
</feature>
<dbReference type="PROSITE" id="PS51736">
    <property type="entry name" value="RECOMBINASES_3"/>
    <property type="match status" value="1"/>
</dbReference>
<dbReference type="InterPro" id="IPR036162">
    <property type="entry name" value="Resolvase-like_N_sf"/>
</dbReference>
<comment type="caution">
    <text evidence="2">The sequence shown here is derived from an EMBL/GenBank/DDBJ whole genome shotgun (WGS) entry which is preliminary data.</text>
</comment>
<dbReference type="Pfam" id="PF00239">
    <property type="entry name" value="Resolvase"/>
    <property type="match status" value="1"/>
</dbReference>
<dbReference type="HOGENOM" id="CLU_3195722_0_0_9"/>
<protein>
    <submittedName>
        <fullName evidence="2">Transposon resolvase</fullName>
    </submittedName>
</protein>
<evidence type="ECO:0000313" key="3">
    <source>
        <dbReference type="Proteomes" id="UP000006997"/>
    </source>
</evidence>
<name>J8EJB2_BACCE</name>
<dbReference type="GO" id="GO:0000150">
    <property type="term" value="F:DNA strand exchange activity"/>
    <property type="evidence" value="ECO:0007669"/>
    <property type="project" value="InterPro"/>
</dbReference>